<feature type="region of interest" description="Disordered" evidence="6">
    <location>
        <begin position="751"/>
        <end position="780"/>
    </location>
</feature>
<feature type="compositionally biased region" description="Basic and acidic residues" evidence="6">
    <location>
        <begin position="719"/>
        <end position="735"/>
    </location>
</feature>
<keyword evidence="2" id="KW-0540">Nuclease</keyword>
<dbReference type="InterPro" id="IPR002121">
    <property type="entry name" value="HRDC_dom"/>
</dbReference>
<gene>
    <name evidence="9" type="primary">LOC104719288</name>
</gene>
<dbReference type="Pfam" id="PF00570">
    <property type="entry name" value="HRDC"/>
    <property type="match status" value="1"/>
</dbReference>
<dbReference type="Pfam" id="PF01612">
    <property type="entry name" value="DNA_pol_A_exo1"/>
    <property type="match status" value="1"/>
</dbReference>
<evidence type="ECO:0000256" key="4">
    <source>
        <dbReference type="ARBA" id="ARBA00022839"/>
    </source>
</evidence>
<keyword evidence="4" id="KW-0269">Exonuclease</keyword>
<dbReference type="RefSeq" id="XP_010435475.1">
    <property type="nucleotide sequence ID" value="XM_010437173.2"/>
</dbReference>
<evidence type="ECO:0000259" key="7">
    <source>
        <dbReference type="PROSITE" id="PS50967"/>
    </source>
</evidence>
<feature type="region of interest" description="Disordered" evidence="6">
    <location>
        <begin position="819"/>
        <end position="872"/>
    </location>
</feature>
<evidence type="ECO:0000256" key="1">
    <source>
        <dbReference type="ARBA" id="ARBA00004123"/>
    </source>
</evidence>
<dbReference type="SUPFAM" id="SSF53098">
    <property type="entry name" value="Ribonuclease H-like"/>
    <property type="match status" value="1"/>
</dbReference>
<dbReference type="CDD" id="cd06147">
    <property type="entry name" value="Rrp6p_like_exo"/>
    <property type="match status" value="1"/>
</dbReference>
<evidence type="ECO:0000256" key="2">
    <source>
        <dbReference type="ARBA" id="ARBA00022722"/>
    </source>
</evidence>
<dbReference type="PROSITE" id="PS50967">
    <property type="entry name" value="HRDC"/>
    <property type="match status" value="1"/>
</dbReference>
<reference evidence="8" key="1">
    <citation type="journal article" date="2014" name="Nat. Commun.">
        <title>The emerging biofuel crop Camelina sativa retains a highly undifferentiated hexaploid genome structure.</title>
        <authorList>
            <person name="Kagale S."/>
            <person name="Koh C."/>
            <person name="Nixon J."/>
            <person name="Bollina V."/>
            <person name="Clarke W.E."/>
            <person name="Tuteja R."/>
            <person name="Spillane C."/>
            <person name="Robinson S.J."/>
            <person name="Links M.G."/>
            <person name="Clarke C."/>
            <person name="Higgins E.E."/>
            <person name="Huebert T."/>
            <person name="Sharpe A.G."/>
            <person name="Parkin I.A."/>
        </authorList>
    </citation>
    <scope>NUCLEOTIDE SEQUENCE [LARGE SCALE GENOMIC DNA]</scope>
    <source>
        <strain evidence="8">cv. DH55</strain>
    </source>
</reference>
<dbReference type="PANTHER" id="PTHR12124">
    <property type="entry name" value="POLYMYOSITIS/SCLERODERMA AUTOANTIGEN-RELATED"/>
    <property type="match status" value="1"/>
</dbReference>
<dbReference type="PANTHER" id="PTHR12124:SF47">
    <property type="entry name" value="EXOSOME COMPONENT 10"/>
    <property type="match status" value="1"/>
</dbReference>
<dbReference type="InterPro" id="IPR036397">
    <property type="entry name" value="RNaseH_sf"/>
</dbReference>
<dbReference type="SUPFAM" id="SSF47819">
    <property type="entry name" value="HRDC-like"/>
    <property type="match status" value="1"/>
</dbReference>
<protein>
    <submittedName>
        <fullName evidence="9">Protein RRP6-like 2</fullName>
    </submittedName>
</protein>
<dbReference type="InterPro" id="IPR012337">
    <property type="entry name" value="RNaseH-like_sf"/>
</dbReference>
<dbReference type="InterPro" id="IPR010997">
    <property type="entry name" value="HRDC-like_sf"/>
</dbReference>
<dbReference type="GeneID" id="104719288"/>
<dbReference type="InterPro" id="IPR044876">
    <property type="entry name" value="HRDC_dom_sf"/>
</dbReference>
<dbReference type="InterPro" id="IPR002562">
    <property type="entry name" value="3'-5'_exonuclease_dom"/>
</dbReference>
<dbReference type="Gene3D" id="3.30.420.10">
    <property type="entry name" value="Ribonuclease H-like superfamily/Ribonuclease H"/>
    <property type="match status" value="1"/>
</dbReference>
<sequence>MSDGNMDVDDSPLSWKVKSLEALVDGSFSKSLSKLSSSSRLIPASRDFHFYYNFDEFKRPIDEIAATSQSVLETIGESEQVWEKSMKFPGDVDEVDAEDWLCNVNDEFIEKFDVSVDEFKRIRKKEEEIGRPVAYDGDDGFQMVYGKKKKPFGNVITGSAAKNTDGGGSMIDVKLAERERNSSGKAKVPFHVPTIKKPQEEYNILVNNANQPFEHVWLERSEDDQRVMHPLEKLSVIDFVDKDVNEMEPVKPLSLEETPFKFVQDVKDLKELVAKLRSVEEFAVDLEHNQYRSFQGLTCLMQISTRTEDYIVDTFKLRIHIGPYLREIFKDPKKKKVMHGADRDIIWLQRDFGIYVCNLFDTGQASRVLNLERNSLEFLLQHFCGVTANKEYQNADWRIRPIPEEMIRYAREDTHYLLYIYDGMRLELQRMANDDAHTDSPLLEVYKRSYDVCTQLYEKELLTENSYLHVYGLQAAGFKAAQLAIVAGLCEWRDFIARAEDESTGYVLPNKVLLDIAKEMPLSVGKLRRMLKTKHPYIERNVDSVVSVIRQSVQNYAAFESAALSLKDASPGTVMDKNIEPIIEKKDVYTGDVASPSLKDNSLQVESTRGLNTVAASTSEGRGLGTGLFGSAKVSAAVRISKKPSSGLGALLGSAASKKKFRTDEKVKEDVKLEQIRSSVNLSFPSFTEKLPESRSATGTSKVHGKPEEVSTTMPASVTKEDGVTELKDDSKEASEIVGTSGRVSVCEVSSSETGDTILLENDDGDAKKVETEDEPMSLSELSTNFQKCFNSMKKSNKAQKQTEFINIEPFDYEAARKELKFGEGHKGRQGKKEAGAGQKKKGSGPEQSEFGQGKRRQAFPASGNRSATFKS</sequence>
<organism evidence="8 9">
    <name type="scientific">Camelina sativa</name>
    <name type="common">False flax</name>
    <name type="synonym">Myagrum sativum</name>
    <dbReference type="NCBI Taxonomy" id="90675"/>
    <lineage>
        <taxon>Eukaryota</taxon>
        <taxon>Viridiplantae</taxon>
        <taxon>Streptophyta</taxon>
        <taxon>Embryophyta</taxon>
        <taxon>Tracheophyta</taxon>
        <taxon>Spermatophyta</taxon>
        <taxon>Magnoliopsida</taxon>
        <taxon>eudicotyledons</taxon>
        <taxon>Gunneridae</taxon>
        <taxon>Pentapetalae</taxon>
        <taxon>rosids</taxon>
        <taxon>malvids</taxon>
        <taxon>Brassicales</taxon>
        <taxon>Brassicaceae</taxon>
        <taxon>Camelineae</taxon>
        <taxon>Camelina</taxon>
    </lineage>
</organism>
<name>A0ABM0U407_CAMSA</name>
<accession>A0ABM0U407</accession>
<evidence type="ECO:0000313" key="8">
    <source>
        <dbReference type="Proteomes" id="UP000694864"/>
    </source>
</evidence>
<dbReference type="InterPro" id="IPR049559">
    <property type="entry name" value="Rrp6p-like_exo"/>
</dbReference>
<evidence type="ECO:0000313" key="9">
    <source>
        <dbReference type="RefSeq" id="XP_010435475.1"/>
    </source>
</evidence>
<keyword evidence="3" id="KW-0378">Hydrolase</keyword>
<feature type="domain" description="HRDC" evidence="7">
    <location>
        <begin position="479"/>
        <end position="559"/>
    </location>
</feature>
<proteinExistence type="predicted"/>
<feature type="compositionally biased region" description="Basic and acidic residues" evidence="6">
    <location>
        <begin position="819"/>
        <end position="835"/>
    </location>
</feature>
<feature type="region of interest" description="Disordered" evidence="6">
    <location>
        <begin position="689"/>
        <end position="735"/>
    </location>
</feature>
<evidence type="ECO:0000256" key="5">
    <source>
        <dbReference type="ARBA" id="ARBA00023242"/>
    </source>
</evidence>
<reference evidence="9" key="2">
    <citation type="submission" date="2025-08" db="UniProtKB">
        <authorList>
            <consortium name="RefSeq"/>
        </authorList>
    </citation>
    <scope>IDENTIFICATION</scope>
    <source>
        <tissue evidence="9">Leaf</tissue>
    </source>
</reference>
<dbReference type="SMART" id="SM00474">
    <property type="entry name" value="35EXOc"/>
    <property type="match status" value="1"/>
</dbReference>
<dbReference type="Gene3D" id="1.10.150.80">
    <property type="entry name" value="HRDC domain"/>
    <property type="match status" value="1"/>
</dbReference>
<comment type="subcellular location">
    <subcellularLocation>
        <location evidence="1">Nucleus</location>
    </subcellularLocation>
</comment>
<dbReference type="SMART" id="SM00341">
    <property type="entry name" value="HRDC"/>
    <property type="match status" value="1"/>
</dbReference>
<dbReference type="InterPro" id="IPR045092">
    <property type="entry name" value="Rrp6-like"/>
</dbReference>
<evidence type="ECO:0000256" key="3">
    <source>
        <dbReference type="ARBA" id="ARBA00022801"/>
    </source>
</evidence>
<evidence type="ECO:0000256" key="6">
    <source>
        <dbReference type="SAM" id="MobiDB-lite"/>
    </source>
</evidence>
<keyword evidence="8" id="KW-1185">Reference proteome</keyword>
<dbReference type="Proteomes" id="UP000694864">
    <property type="component" value="Chromosome 10"/>
</dbReference>
<keyword evidence="5" id="KW-0539">Nucleus</keyword>